<reference evidence="5 6" key="1">
    <citation type="submission" date="2016-09" db="EMBL/GenBank/DDBJ databases">
        <title>Xenorhabdus thuongxuanensis sp. nov. and Xenorhabdus eapokensis sp. nov., isolated from Steinernema species.</title>
        <authorList>
            <person name="Kaempfer P."/>
            <person name="Tobias N.J."/>
            <person name="Phan Ke L."/>
            <person name="Bode H.B."/>
            <person name="Glaeser S.P."/>
        </authorList>
    </citation>
    <scope>NUCLEOTIDE SEQUENCE [LARGE SCALE GENOMIC DNA]</scope>
    <source>
        <strain evidence="5 6">DL20</strain>
    </source>
</reference>
<feature type="compositionally biased region" description="Basic and acidic residues" evidence="4">
    <location>
        <begin position="24"/>
        <end position="33"/>
    </location>
</feature>
<evidence type="ECO:0000256" key="1">
    <source>
        <dbReference type="ARBA" id="ARBA00022468"/>
    </source>
</evidence>
<comment type="caution">
    <text evidence="5">The sequence shown here is derived from an EMBL/GenBank/DDBJ whole genome shotgun (WGS) entry which is preliminary data.</text>
</comment>
<dbReference type="GO" id="GO:0005096">
    <property type="term" value="F:GTPase activator activity"/>
    <property type="evidence" value="ECO:0007669"/>
    <property type="project" value="UniProtKB-KW"/>
</dbReference>
<proteinExistence type="inferred from homology"/>
<dbReference type="Pfam" id="PF04220">
    <property type="entry name" value="YihI"/>
    <property type="match status" value="1"/>
</dbReference>
<evidence type="ECO:0000313" key="5">
    <source>
        <dbReference type="EMBL" id="OKP03597.1"/>
    </source>
</evidence>
<gene>
    <name evidence="3" type="primary">yihI</name>
    <name evidence="5" type="ORF">Xedl_01568</name>
</gene>
<dbReference type="InterPro" id="IPR007336">
    <property type="entry name" value="YihI"/>
</dbReference>
<evidence type="ECO:0000256" key="4">
    <source>
        <dbReference type="SAM" id="MobiDB-lite"/>
    </source>
</evidence>
<dbReference type="NCBIfam" id="NF003560">
    <property type="entry name" value="PRK05244.1-1"/>
    <property type="match status" value="1"/>
</dbReference>
<protein>
    <recommendedName>
        <fullName evidence="3">Der GTPase-activating protein YihI</fullName>
    </recommendedName>
</protein>
<name>A0A1Q5TTP8_9GAMM</name>
<feature type="compositionally biased region" description="Polar residues" evidence="4">
    <location>
        <begin position="46"/>
        <end position="55"/>
    </location>
</feature>
<dbReference type="Proteomes" id="UP000186268">
    <property type="component" value="Unassembled WGS sequence"/>
</dbReference>
<keyword evidence="1 3" id="KW-0343">GTPase activation</keyword>
<sequence>MSPLKKKSPAKFSAGQQKQKRKSRAELDAEGRERKRQKKRRGNGNPTGSRQSDNGSNKKRSVVKQEKDPRIGSKVPVPLLVDGKAASEKALTVKPAVKPTIEQQKPRLSPQEELKMLENDERLDDLLARLEQGEKLSQEDHAYVDNTLDRIDTLMEELGIELDEENSEEESQEDIMQLLKGK</sequence>
<keyword evidence="6" id="KW-1185">Reference proteome</keyword>
<feature type="region of interest" description="Disordered" evidence="4">
    <location>
        <begin position="162"/>
        <end position="182"/>
    </location>
</feature>
<evidence type="ECO:0000256" key="3">
    <source>
        <dbReference type="HAMAP-Rule" id="MF_01058"/>
    </source>
</evidence>
<dbReference type="GO" id="GO:0042254">
    <property type="term" value="P:ribosome biogenesis"/>
    <property type="evidence" value="ECO:0007669"/>
    <property type="project" value="UniProtKB-KW"/>
</dbReference>
<feature type="region of interest" description="Disordered" evidence="4">
    <location>
        <begin position="1"/>
        <end position="78"/>
    </location>
</feature>
<organism evidence="5 6">
    <name type="scientific">Xenorhabdus eapokensis</name>
    <dbReference type="NCBI Taxonomy" id="1873482"/>
    <lineage>
        <taxon>Bacteria</taxon>
        <taxon>Pseudomonadati</taxon>
        <taxon>Pseudomonadota</taxon>
        <taxon>Gammaproteobacteria</taxon>
        <taxon>Enterobacterales</taxon>
        <taxon>Morganellaceae</taxon>
        <taxon>Xenorhabdus</taxon>
    </lineage>
</organism>
<dbReference type="EMBL" id="MKGQ01000008">
    <property type="protein sequence ID" value="OKP03597.1"/>
    <property type="molecule type" value="Genomic_DNA"/>
</dbReference>
<dbReference type="AlphaFoldDB" id="A0A1Q5TTP8"/>
<evidence type="ECO:0000256" key="2">
    <source>
        <dbReference type="ARBA" id="ARBA00022517"/>
    </source>
</evidence>
<dbReference type="HAMAP" id="MF_01058">
    <property type="entry name" value="GAP_YihI"/>
    <property type="match status" value="1"/>
</dbReference>
<dbReference type="OrthoDB" id="5677577at2"/>
<feature type="compositionally biased region" description="Acidic residues" evidence="4">
    <location>
        <begin position="162"/>
        <end position="173"/>
    </location>
</feature>
<keyword evidence="2 3" id="KW-0690">Ribosome biogenesis</keyword>
<accession>A0A1Q5TTP8</accession>
<comment type="similarity">
    <text evidence="3">Belongs to the YihI family.</text>
</comment>
<dbReference type="STRING" id="1873482.Xedl_01568"/>
<evidence type="ECO:0000313" key="6">
    <source>
        <dbReference type="Proteomes" id="UP000186268"/>
    </source>
</evidence>
<comment type="subunit">
    <text evidence="3">Interacts with Der.</text>
</comment>
<dbReference type="RefSeq" id="WP_074023257.1">
    <property type="nucleotide sequence ID" value="NZ_CAWNAG010000191.1"/>
</dbReference>
<comment type="function">
    <text evidence="3">A GTPase-activating protein (GAP) that modifies Der/EngA GTPase function. May play a role in ribosome biogenesis.</text>
</comment>